<dbReference type="RefSeq" id="WP_124147883.1">
    <property type="nucleotide sequence ID" value="NZ_CAWOKI010000326.1"/>
</dbReference>
<dbReference type="PANTHER" id="PTHR24305:SF166">
    <property type="entry name" value="CYTOCHROME P450 12A4, MITOCHONDRIAL-RELATED"/>
    <property type="match status" value="1"/>
</dbReference>
<evidence type="ECO:0000313" key="5">
    <source>
        <dbReference type="EMBL" id="AZH23827.1"/>
    </source>
</evidence>
<keyword evidence="3 4" id="KW-0349">Heme</keyword>
<keyword evidence="3 4" id="KW-0479">Metal-binding</keyword>
<dbReference type="AlphaFoldDB" id="A0A3S8IFN0"/>
<dbReference type="InterPro" id="IPR050121">
    <property type="entry name" value="Cytochrome_P450_monoxygenase"/>
</dbReference>
<keyword evidence="3 4" id="KW-0408">Iron</keyword>
<dbReference type="Pfam" id="PF00067">
    <property type="entry name" value="p450"/>
    <property type="match status" value="1"/>
</dbReference>
<evidence type="ECO:0000256" key="4">
    <source>
        <dbReference type="RuleBase" id="RU000461"/>
    </source>
</evidence>
<dbReference type="InterPro" id="IPR001128">
    <property type="entry name" value="Cyt_P450"/>
</dbReference>
<keyword evidence="4" id="KW-0503">Monooxygenase</keyword>
<protein>
    <submittedName>
        <fullName evidence="5">MgiT</fullName>
    </submittedName>
</protein>
<evidence type="ECO:0000256" key="2">
    <source>
        <dbReference type="ARBA" id="ARBA00010617"/>
    </source>
</evidence>
<dbReference type="InterPro" id="IPR002401">
    <property type="entry name" value="Cyt_P450_E_grp-I"/>
</dbReference>
<accession>A0A3S8IFN0</accession>
<comment type="similarity">
    <text evidence="2 4">Belongs to the cytochrome P450 family.</text>
</comment>
<dbReference type="PROSITE" id="PS00086">
    <property type="entry name" value="CYTOCHROME_P450"/>
    <property type="match status" value="1"/>
</dbReference>
<organism evidence="5">
    <name type="scientific">Okeania hirsuta</name>
    <dbReference type="NCBI Taxonomy" id="1458930"/>
    <lineage>
        <taxon>Bacteria</taxon>
        <taxon>Bacillati</taxon>
        <taxon>Cyanobacteriota</taxon>
        <taxon>Cyanophyceae</taxon>
        <taxon>Oscillatoriophycideae</taxon>
        <taxon>Oscillatoriales</taxon>
        <taxon>Microcoleaceae</taxon>
        <taxon>Okeania</taxon>
    </lineage>
</organism>
<dbReference type="GO" id="GO:0004497">
    <property type="term" value="F:monooxygenase activity"/>
    <property type="evidence" value="ECO:0007669"/>
    <property type="project" value="UniProtKB-KW"/>
</dbReference>
<dbReference type="PRINTS" id="PR00385">
    <property type="entry name" value="P450"/>
</dbReference>
<proteinExistence type="inferred from homology"/>
<name>A0A3S8IFN0_9CYAN</name>
<dbReference type="Gene3D" id="1.10.630.10">
    <property type="entry name" value="Cytochrome P450"/>
    <property type="match status" value="1"/>
</dbReference>
<dbReference type="InterPro" id="IPR017972">
    <property type="entry name" value="Cyt_P450_CS"/>
</dbReference>
<comment type="cofactor">
    <cofactor evidence="1 3">
        <name>heme</name>
        <dbReference type="ChEBI" id="CHEBI:30413"/>
    </cofactor>
</comment>
<keyword evidence="4" id="KW-0560">Oxidoreductase</keyword>
<dbReference type="CDD" id="cd11053">
    <property type="entry name" value="CYP110-like"/>
    <property type="match status" value="1"/>
</dbReference>
<dbReference type="GO" id="GO:0005506">
    <property type="term" value="F:iron ion binding"/>
    <property type="evidence" value="ECO:0007669"/>
    <property type="project" value="InterPro"/>
</dbReference>
<feature type="binding site" description="axial binding residue" evidence="3">
    <location>
        <position position="395"/>
    </location>
    <ligand>
        <name>heme</name>
        <dbReference type="ChEBI" id="CHEBI:30413"/>
    </ligand>
    <ligandPart>
        <name>Fe</name>
        <dbReference type="ChEBI" id="CHEBI:18248"/>
    </ligandPart>
</feature>
<dbReference type="InterPro" id="IPR036396">
    <property type="entry name" value="Cyt_P450_sf"/>
</dbReference>
<dbReference type="SUPFAM" id="SSF48264">
    <property type="entry name" value="Cytochrome P450"/>
    <property type="match status" value="1"/>
</dbReference>
<dbReference type="EMBL" id="MK142793">
    <property type="protein sequence ID" value="AZH23827.1"/>
    <property type="molecule type" value="Genomic_DNA"/>
</dbReference>
<evidence type="ECO:0000256" key="3">
    <source>
        <dbReference type="PIRSR" id="PIRSR602401-1"/>
    </source>
</evidence>
<dbReference type="GO" id="GO:0020037">
    <property type="term" value="F:heme binding"/>
    <property type="evidence" value="ECO:0007669"/>
    <property type="project" value="InterPro"/>
</dbReference>
<dbReference type="PANTHER" id="PTHR24305">
    <property type="entry name" value="CYTOCHROME P450"/>
    <property type="match status" value="1"/>
</dbReference>
<sequence length="451" mass="51639">MKKLPDGPKTPKLLQQLHWLGDPIGYMEAAARQPYRDIFQAEPVGWGESPLFVSHPEALQQIFTDPKRFTAPGEMNKIFTPFIGDYSMMTLSGSSHRRRRQMVMPSFHGDRMILYGKLICNQASLAVSKLKMGQIFSARTTTQEISQQVMLQSLFGIKQEERAELLNQGLKNLFEIFDSPFNYIWMFLPILQKNLGPLTSWEYFCRQKQQVDEIIYSEIREQRSSPDPSRTDILSLLIASRDEAGQPMSDVEIRDQLMNLLIAGNETAATAIAWALYWIHYLPEVGKKLLAELDTLEENPDPTSIVKLPYLTAVCNETLRIYPIAMTLLPRQVQEPVELLGYSLPPGKVLIVCVYLTHHREDLYPEPKQFKPERFLERKYSSYEFLPFGGGSRGCIGKAFAMYEIKLILATILSKYKLELAEPRPVKPQRRGVNIMPTGGVKMVMKDQRSR</sequence>
<reference evidence="5" key="1">
    <citation type="journal article" date="2018" name="ACS Chem. Biol.">
        <title>Ketoreductase domain dysfunction expands chemodiversity: malyngamide biosynthesis in the cyanobacterium Okeania hirsuta.</title>
        <authorList>
            <person name="Moss N.A."/>
            <person name="Leao T."/>
            <person name="Rankin M."/>
            <person name="McCullough T.M."/>
            <person name="Qu P."/>
            <person name="Korobeynikov A."/>
            <person name="Smith J.L."/>
            <person name="Gerwick L."/>
            <person name="Gerwick W.H."/>
        </authorList>
    </citation>
    <scope>NUCLEOTIDE SEQUENCE</scope>
    <source>
        <strain evidence="5">PAP-21-Jun-06-1</strain>
    </source>
</reference>
<evidence type="ECO:0000256" key="1">
    <source>
        <dbReference type="ARBA" id="ARBA00001971"/>
    </source>
</evidence>
<dbReference type="GO" id="GO:0016705">
    <property type="term" value="F:oxidoreductase activity, acting on paired donors, with incorporation or reduction of molecular oxygen"/>
    <property type="evidence" value="ECO:0007669"/>
    <property type="project" value="InterPro"/>
</dbReference>
<dbReference type="PRINTS" id="PR00463">
    <property type="entry name" value="EP450I"/>
</dbReference>